<keyword evidence="7" id="KW-0963">Cytoplasm</keyword>
<comment type="similarity">
    <text evidence="5 7 9">Belongs to the PTH family.</text>
</comment>
<reference evidence="10 11" key="1">
    <citation type="submission" date="2019-03" db="EMBL/GenBank/DDBJ databases">
        <title>Genomic Encyclopedia of Type Strains, Phase IV (KMG-IV): sequencing the most valuable type-strain genomes for metagenomic binning, comparative biology and taxonomic classification.</title>
        <authorList>
            <person name="Goeker M."/>
        </authorList>
    </citation>
    <scope>NUCLEOTIDE SEQUENCE [LARGE SCALE GENOMIC DNA]</scope>
    <source>
        <strain evidence="10 11">DSM 102852</strain>
    </source>
</reference>
<sequence length="194" mass="21743">MTTKLIVGLGNPGAEYEQTRHNAGWWLLDQLARQYNINLSPESKFHGLTARTHINGDEVWLLQPMQYMNRSGAAIAALAHFYKITPEHIMVLHDELDIPVGAVKMKVGGSTGGHNGLKDTQAKLGTPQFWRMRIGIDHPRNSTTPLQPVADYVLKPPKQSERMEINKAIDKAEDAISDWLAGNFERAMRVLHAK</sequence>
<dbReference type="GO" id="GO:0006515">
    <property type="term" value="P:protein quality control for misfolded or incompletely synthesized proteins"/>
    <property type="evidence" value="ECO:0007669"/>
    <property type="project" value="UniProtKB-UniRule"/>
</dbReference>
<dbReference type="CDD" id="cd00462">
    <property type="entry name" value="PTH"/>
    <property type="match status" value="1"/>
</dbReference>
<comment type="caution">
    <text evidence="10">The sequence shown here is derived from an EMBL/GenBank/DDBJ whole genome shotgun (WGS) entry which is preliminary data.</text>
</comment>
<gene>
    <name evidence="7" type="primary">pth</name>
    <name evidence="10" type="ORF">DFR44_1196</name>
</gene>
<comment type="function">
    <text evidence="7">Hydrolyzes ribosome-free peptidyl-tRNAs (with 1 or more amino acids incorporated), which drop off the ribosome during protein synthesis, or as a result of ribosome stalling.</text>
</comment>
<proteinExistence type="inferred from homology"/>
<feature type="binding site" evidence="7">
    <location>
        <position position="67"/>
    </location>
    <ligand>
        <name>tRNA</name>
        <dbReference type="ChEBI" id="CHEBI:17843"/>
    </ligand>
</feature>
<dbReference type="Pfam" id="PF01195">
    <property type="entry name" value="Pept_tRNA_hydro"/>
    <property type="match status" value="1"/>
</dbReference>
<feature type="active site" description="Proton acceptor" evidence="7">
    <location>
        <position position="21"/>
    </location>
</feature>
<comment type="catalytic activity">
    <reaction evidence="7 8">
        <text>an N-acyl-L-alpha-aminoacyl-tRNA + H2O = an N-acyl-L-amino acid + a tRNA + H(+)</text>
        <dbReference type="Rhea" id="RHEA:54448"/>
        <dbReference type="Rhea" id="RHEA-COMP:10123"/>
        <dbReference type="Rhea" id="RHEA-COMP:13883"/>
        <dbReference type="ChEBI" id="CHEBI:15377"/>
        <dbReference type="ChEBI" id="CHEBI:15378"/>
        <dbReference type="ChEBI" id="CHEBI:59874"/>
        <dbReference type="ChEBI" id="CHEBI:78442"/>
        <dbReference type="ChEBI" id="CHEBI:138191"/>
        <dbReference type="EC" id="3.1.1.29"/>
    </reaction>
</comment>
<keyword evidence="3 7" id="KW-0378">Hydrolase</keyword>
<dbReference type="PROSITE" id="PS01196">
    <property type="entry name" value="PEPT_TRNA_HYDROL_2"/>
    <property type="match status" value="1"/>
</dbReference>
<comment type="function">
    <text evidence="7">Catalyzes the release of premature peptidyl moieties from peptidyl-tRNA molecules trapped in stalled 50S ribosomal subunits, and thus maintains levels of free tRNAs and 50S ribosomes.</text>
</comment>
<organism evidence="10 11">
    <name type="scientific">Hydromonas duriensis</name>
    <dbReference type="NCBI Taxonomy" id="1527608"/>
    <lineage>
        <taxon>Bacteria</taxon>
        <taxon>Pseudomonadati</taxon>
        <taxon>Pseudomonadota</taxon>
        <taxon>Betaproteobacteria</taxon>
        <taxon>Burkholderiales</taxon>
        <taxon>Burkholderiaceae</taxon>
        <taxon>Hydromonas</taxon>
    </lineage>
</organism>
<evidence type="ECO:0000256" key="7">
    <source>
        <dbReference type="HAMAP-Rule" id="MF_00083"/>
    </source>
</evidence>
<dbReference type="GO" id="GO:0072344">
    <property type="term" value="P:rescue of stalled ribosome"/>
    <property type="evidence" value="ECO:0007669"/>
    <property type="project" value="UniProtKB-UniRule"/>
</dbReference>
<protein>
    <recommendedName>
        <fullName evidence="6 7">Peptidyl-tRNA hydrolase</fullName>
        <shortName evidence="7">Pth</shortName>
        <ecNumber evidence="1 7">3.1.1.29</ecNumber>
    </recommendedName>
</protein>
<dbReference type="PANTHER" id="PTHR17224">
    <property type="entry name" value="PEPTIDYL-TRNA HYDROLASE"/>
    <property type="match status" value="1"/>
</dbReference>
<keyword evidence="4 7" id="KW-0694">RNA-binding</keyword>
<keyword evidence="11" id="KW-1185">Reference proteome</keyword>
<dbReference type="InterPro" id="IPR036416">
    <property type="entry name" value="Pept_tRNA_hydro_sf"/>
</dbReference>
<evidence type="ECO:0000256" key="6">
    <source>
        <dbReference type="ARBA" id="ARBA00050038"/>
    </source>
</evidence>
<evidence type="ECO:0000256" key="4">
    <source>
        <dbReference type="ARBA" id="ARBA00022884"/>
    </source>
</evidence>
<dbReference type="PROSITE" id="PS01195">
    <property type="entry name" value="PEPT_TRNA_HYDROL_1"/>
    <property type="match status" value="1"/>
</dbReference>
<dbReference type="GO" id="GO:0005737">
    <property type="term" value="C:cytoplasm"/>
    <property type="evidence" value="ECO:0007669"/>
    <property type="project" value="UniProtKB-SubCell"/>
</dbReference>
<feature type="site" description="Stabilizes the basic form of H active site to accept a proton" evidence="7">
    <location>
        <position position="94"/>
    </location>
</feature>
<dbReference type="InterPro" id="IPR018171">
    <property type="entry name" value="Pept_tRNA_hydro_CS"/>
</dbReference>
<feature type="binding site" evidence="7">
    <location>
        <position position="115"/>
    </location>
    <ligand>
        <name>tRNA</name>
        <dbReference type="ChEBI" id="CHEBI:17843"/>
    </ligand>
</feature>
<dbReference type="RefSeq" id="WP_133620995.1">
    <property type="nucleotide sequence ID" value="NZ_SNZE01000019.1"/>
</dbReference>
<evidence type="ECO:0000256" key="5">
    <source>
        <dbReference type="ARBA" id="ARBA00038063"/>
    </source>
</evidence>
<dbReference type="FunFam" id="3.40.50.1470:FF:000001">
    <property type="entry name" value="Peptidyl-tRNA hydrolase"/>
    <property type="match status" value="1"/>
</dbReference>
<comment type="subunit">
    <text evidence="7">Monomer.</text>
</comment>
<comment type="subcellular location">
    <subcellularLocation>
        <location evidence="7">Cytoplasm</location>
    </subcellularLocation>
</comment>
<dbReference type="EMBL" id="SNZE01000019">
    <property type="protein sequence ID" value="TDR30580.1"/>
    <property type="molecule type" value="Genomic_DNA"/>
</dbReference>
<evidence type="ECO:0000256" key="2">
    <source>
        <dbReference type="ARBA" id="ARBA00022555"/>
    </source>
</evidence>
<dbReference type="HAMAP" id="MF_00083">
    <property type="entry name" value="Pept_tRNA_hydro_bact"/>
    <property type="match status" value="1"/>
</dbReference>
<dbReference type="Gene3D" id="3.40.50.1470">
    <property type="entry name" value="Peptidyl-tRNA hydrolase"/>
    <property type="match status" value="1"/>
</dbReference>
<evidence type="ECO:0000256" key="8">
    <source>
        <dbReference type="RuleBase" id="RU000673"/>
    </source>
</evidence>
<feature type="binding site" evidence="7">
    <location>
        <position position="16"/>
    </location>
    <ligand>
        <name>tRNA</name>
        <dbReference type="ChEBI" id="CHEBI:17843"/>
    </ligand>
</feature>
<dbReference type="EC" id="3.1.1.29" evidence="1 7"/>
<evidence type="ECO:0000256" key="1">
    <source>
        <dbReference type="ARBA" id="ARBA00013260"/>
    </source>
</evidence>
<evidence type="ECO:0000256" key="3">
    <source>
        <dbReference type="ARBA" id="ARBA00022801"/>
    </source>
</evidence>
<dbReference type="Proteomes" id="UP000294480">
    <property type="component" value="Unassembled WGS sequence"/>
</dbReference>
<dbReference type="SUPFAM" id="SSF53178">
    <property type="entry name" value="Peptidyl-tRNA hydrolase-like"/>
    <property type="match status" value="1"/>
</dbReference>
<keyword evidence="2 7" id="KW-0820">tRNA-binding</keyword>
<name>A0A4R6Y226_9BURK</name>
<evidence type="ECO:0000313" key="10">
    <source>
        <dbReference type="EMBL" id="TDR30580.1"/>
    </source>
</evidence>
<dbReference type="NCBIfam" id="TIGR00447">
    <property type="entry name" value="pth"/>
    <property type="match status" value="1"/>
</dbReference>
<feature type="site" description="Discriminates between blocked and unblocked aminoacyl-tRNA" evidence="7">
    <location>
        <position position="11"/>
    </location>
</feature>
<dbReference type="PANTHER" id="PTHR17224:SF1">
    <property type="entry name" value="PEPTIDYL-TRNA HYDROLASE"/>
    <property type="match status" value="1"/>
</dbReference>
<dbReference type="AlphaFoldDB" id="A0A4R6Y226"/>
<feature type="binding site" evidence="7">
    <location>
        <position position="69"/>
    </location>
    <ligand>
        <name>tRNA</name>
        <dbReference type="ChEBI" id="CHEBI:17843"/>
    </ligand>
</feature>
<evidence type="ECO:0000256" key="9">
    <source>
        <dbReference type="RuleBase" id="RU004320"/>
    </source>
</evidence>
<evidence type="ECO:0000313" key="11">
    <source>
        <dbReference type="Proteomes" id="UP000294480"/>
    </source>
</evidence>
<dbReference type="OrthoDB" id="9800507at2"/>
<accession>A0A4R6Y226</accession>
<dbReference type="GO" id="GO:0004045">
    <property type="term" value="F:peptidyl-tRNA hydrolase activity"/>
    <property type="evidence" value="ECO:0007669"/>
    <property type="project" value="UniProtKB-UniRule"/>
</dbReference>
<dbReference type="InterPro" id="IPR001328">
    <property type="entry name" value="Pept_tRNA_hydro"/>
</dbReference>
<dbReference type="GO" id="GO:0000049">
    <property type="term" value="F:tRNA binding"/>
    <property type="evidence" value="ECO:0007669"/>
    <property type="project" value="UniProtKB-UniRule"/>
</dbReference>